<dbReference type="InterPro" id="IPR050901">
    <property type="entry name" value="BP-dep_ABC_trans_perm"/>
</dbReference>
<dbReference type="EMBL" id="QGGI01000007">
    <property type="protein sequence ID" value="PWJ95099.1"/>
    <property type="molecule type" value="Genomic_DNA"/>
</dbReference>
<dbReference type="Pfam" id="PF00528">
    <property type="entry name" value="BPD_transp_1"/>
    <property type="match status" value="1"/>
</dbReference>
<name>A0AA45C732_9BACT</name>
<keyword evidence="6 7" id="KW-0472">Membrane</keyword>
<comment type="subcellular location">
    <subcellularLocation>
        <location evidence="1 7">Cell membrane</location>
        <topology evidence="1 7">Multi-pass membrane protein</topology>
    </subcellularLocation>
</comment>
<dbReference type="AlphaFoldDB" id="A0AA45C732"/>
<dbReference type="GO" id="GO:0005886">
    <property type="term" value="C:plasma membrane"/>
    <property type="evidence" value="ECO:0007669"/>
    <property type="project" value="UniProtKB-SubCell"/>
</dbReference>
<feature type="transmembrane region" description="Helical" evidence="7">
    <location>
        <begin position="239"/>
        <end position="259"/>
    </location>
</feature>
<keyword evidence="3" id="KW-1003">Cell membrane</keyword>
<evidence type="ECO:0000313" key="10">
    <source>
        <dbReference type="Proteomes" id="UP000245921"/>
    </source>
</evidence>
<evidence type="ECO:0000313" key="9">
    <source>
        <dbReference type="EMBL" id="PWJ95099.1"/>
    </source>
</evidence>
<feature type="domain" description="ABC transmembrane type-1" evidence="8">
    <location>
        <begin position="68"/>
        <end position="260"/>
    </location>
</feature>
<evidence type="ECO:0000256" key="2">
    <source>
        <dbReference type="ARBA" id="ARBA00022448"/>
    </source>
</evidence>
<feature type="transmembrane region" description="Helical" evidence="7">
    <location>
        <begin position="137"/>
        <end position="160"/>
    </location>
</feature>
<organism evidence="9 10">
    <name type="scientific">Oceanotoga teriensis</name>
    <dbReference type="NCBI Taxonomy" id="515440"/>
    <lineage>
        <taxon>Bacteria</taxon>
        <taxon>Thermotogati</taxon>
        <taxon>Thermotogota</taxon>
        <taxon>Thermotogae</taxon>
        <taxon>Petrotogales</taxon>
        <taxon>Petrotogaceae</taxon>
        <taxon>Oceanotoga</taxon>
    </lineage>
</organism>
<keyword evidence="2 7" id="KW-0813">Transport</keyword>
<evidence type="ECO:0000256" key="4">
    <source>
        <dbReference type="ARBA" id="ARBA00022692"/>
    </source>
</evidence>
<dbReference type="InterPro" id="IPR000515">
    <property type="entry name" value="MetI-like"/>
</dbReference>
<dbReference type="Proteomes" id="UP000245921">
    <property type="component" value="Unassembled WGS sequence"/>
</dbReference>
<dbReference type="PROSITE" id="PS50928">
    <property type="entry name" value="ABC_TM1"/>
    <property type="match status" value="1"/>
</dbReference>
<dbReference type="InterPro" id="IPR035906">
    <property type="entry name" value="MetI-like_sf"/>
</dbReference>
<feature type="transmembrane region" description="Helical" evidence="7">
    <location>
        <begin position="181"/>
        <end position="203"/>
    </location>
</feature>
<reference evidence="9 10" key="1">
    <citation type="submission" date="2018-05" db="EMBL/GenBank/DDBJ databases">
        <title>Genomic Encyclopedia of Type Strains, Phase IV (KMG-IV): sequencing the most valuable type-strain genomes for metagenomic binning, comparative biology and taxonomic classification.</title>
        <authorList>
            <person name="Goeker M."/>
        </authorList>
    </citation>
    <scope>NUCLEOTIDE SEQUENCE [LARGE SCALE GENOMIC DNA]</scope>
    <source>
        <strain evidence="9 10">DSM 24906</strain>
    </source>
</reference>
<dbReference type="PANTHER" id="PTHR32243:SF18">
    <property type="entry name" value="INNER MEMBRANE ABC TRANSPORTER PERMEASE PROTEIN YCJP"/>
    <property type="match status" value="1"/>
</dbReference>
<sequence>MKIIKNTLKIILLLLFLIMALFPLYWVIVTSFKDYKEIYTFPIKYLPSKINFENYKYLFEISNFGIYFKNSVLISLISALGAMIISIFSGYSLSRFKYNKAKNTLLLAMYFSQMIPTFMIMAPLFTSFANFGMTDSLFSLMVIYISTMIAFSTIMGKGFFDRIPVALEEAALIDGCNNMQTIIKIVIPLSLPGLAAIFSFAFVNIWNELFLAAMFMSSSYKMTIPVALNSFISKAGVSWGVLSAGIVVALLPTMIIFAFTQKYIVQGLTDGAVKG</sequence>
<dbReference type="CDD" id="cd06261">
    <property type="entry name" value="TM_PBP2"/>
    <property type="match status" value="1"/>
</dbReference>
<keyword evidence="5 7" id="KW-1133">Transmembrane helix</keyword>
<evidence type="ECO:0000256" key="3">
    <source>
        <dbReference type="ARBA" id="ARBA00022475"/>
    </source>
</evidence>
<evidence type="ECO:0000256" key="7">
    <source>
        <dbReference type="RuleBase" id="RU363032"/>
    </source>
</evidence>
<proteinExistence type="inferred from homology"/>
<dbReference type="RefSeq" id="WP_109604634.1">
    <property type="nucleotide sequence ID" value="NZ_QGGI01000007.1"/>
</dbReference>
<keyword evidence="4 7" id="KW-0812">Transmembrane</keyword>
<feature type="transmembrane region" description="Helical" evidence="7">
    <location>
        <begin position="7"/>
        <end position="28"/>
    </location>
</feature>
<evidence type="ECO:0000256" key="1">
    <source>
        <dbReference type="ARBA" id="ARBA00004651"/>
    </source>
</evidence>
<dbReference type="GO" id="GO:0055085">
    <property type="term" value="P:transmembrane transport"/>
    <property type="evidence" value="ECO:0007669"/>
    <property type="project" value="InterPro"/>
</dbReference>
<keyword evidence="10" id="KW-1185">Reference proteome</keyword>
<gene>
    <name evidence="9" type="ORF">C7380_10754</name>
</gene>
<evidence type="ECO:0000256" key="5">
    <source>
        <dbReference type="ARBA" id="ARBA00022989"/>
    </source>
</evidence>
<comment type="similarity">
    <text evidence="7">Belongs to the binding-protein-dependent transport system permease family.</text>
</comment>
<comment type="caution">
    <text evidence="9">The sequence shown here is derived from an EMBL/GenBank/DDBJ whole genome shotgun (WGS) entry which is preliminary data.</text>
</comment>
<dbReference type="PANTHER" id="PTHR32243">
    <property type="entry name" value="MALTOSE TRANSPORT SYSTEM PERMEASE-RELATED"/>
    <property type="match status" value="1"/>
</dbReference>
<feature type="transmembrane region" description="Helical" evidence="7">
    <location>
        <begin position="105"/>
        <end position="125"/>
    </location>
</feature>
<dbReference type="SUPFAM" id="SSF161098">
    <property type="entry name" value="MetI-like"/>
    <property type="match status" value="1"/>
</dbReference>
<feature type="transmembrane region" description="Helical" evidence="7">
    <location>
        <begin position="72"/>
        <end position="93"/>
    </location>
</feature>
<dbReference type="Gene3D" id="1.10.3720.10">
    <property type="entry name" value="MetI-like"/>
    <property type="match status" value="1"/>
</dbReference>
<evidence type="ECO:0000256" key="6">
    <source>
        <dbReference type="ARBA" id="ARBA00023136"/>
    </source>
</evidence>
<protein>
    <submittedName>
        <fullName evidence="9">Carbohydrate ABC transporter membrane protein 2 (CUT1 family)</fullName>
    </submittedName>
</protein>
<accession>A0AA45C732</accession>
<evidence type="ECO:0000259" key="8">
    <source>
        <dbReference type="PROSITE" id="PS50928"/>
    </source>
</evidence>